<feature type="compositionally biased region" description="Basic and acidic residues" evidence="1">
    <location>
        <begin position="577"/>
        <end position="588"/>
    </location>
</feature>
<protein>
    <recommendedName>
        <fullName evidence="4">Telomere replication protein EST3</fullName>
    </recommendedName>
</protein>
<feature type="compositionally biased region" description="Basic and acidic residues" evidence="1">
    <location>
        <begin position="268"/>
        <end position="288"/>
    </location>
</feature>
<feature type="compositionally biased region" description="Basic and acidic residues" evidence="1">
    <location>
        <begin position="386"/>
        <end position="395"/>
    </location>
</feature>
<feature type="compositionally biased region" description="Polar residues" evidence="1">
    <location>
        <begin position="239"/>
        <end position="263"/>
    </location>
</feature>
<keyword evidence="3" id="KW-1185">Reference proteome</keyword>
<dbReference type="AlphaFoldDB" id="A0A9N9KKM6"/>
<feature type="region of interest" description="Disordered" evidence="1">
    <location>
        <begin position="138"/>
        <end position="178"/>
    </location>
</feature>
<gene>
    <name evidence="2" type="ORF">HYFRA_00014227</name>
</gene>
<feature type="region of interest" description="Disordered" evidence="1">
    <location>
        <begin position="1110"/>
        <end position="1149"/>
    </location>
</feature>
<feature type="region of interest" description="Disordered" evidence="1">
    <location>
        <begin position="1162"/>
        <end position="1199"/>
    </location>
</feature>
<dbReference type="OrthoDB" id="3538943at2759"/>
<feature type="compositionally biased region" description="Polar residues" evidence="1">
    <location>
        <begin position="1048"/>
        <end position="1060"/>
    </location>
</feature>
<feature type="compositionally biased region" description="Acidic residues" evidence="1">
    <location>
        <begin position="1190"/>
        <end position="1199"/>
    </location>
</feature>
<comment type="caution">
    <text evidence="2">The sequence shown here is derived from an EMBL/GenBank/DDBJ whole genome shotgun (WGS) entry which is preliminary data.</text>
</comment>
<proteinExistence type="predicted"/>
<evidence type="ECO:0000313" key="2">
    <source>
        <dbReference type="EMBL" id="CAG8949454.1"/>
    </source>
</evidence>
<sequence>MATLFKEPWLLSAMQELLTEPTDITTKELLKLPKGKHALHVTEIQSKPRRGYIYVTVSDTRHSILAQVHAVGKEPTKGVVISASEFSIRYNKKKKQLLLKIEKFYVESDELRTVPSSASIMEQDSIVPLLERLTSELPHSTSLGSSSPISCKSFDSQKSQPGTPQFATQLPVSSTRKEHLISENTTKNLLAALPIKEQPQVRTDTKVVESSQIEEIPSAQLPTVSSQISDIEVSQSLSITNGKTDSKESSTQSVESGEQQVAATATVDKTHPIPDVSSEKENSREVPSESKAPISDDPTNKSKQTHYSAEEKKPKDTIGFSYVSNPFEGMSKIPRKWLRIPKDQQAILDGKDAWYDLLENSRPPYALLPLELRNKLIARISNEKVSTQERTKNDEPEASNLSVTNASSQQEEEQDWSPSPETHKTDTLKSIAKDPQPNFQQGNTDQDEQGGAHPPHSGSDGNYGGVNSGSGSDDNLSTDQSTTQTPIDDEFPNPRSLATTRSTRVNVDSPSTSEIDEELPLSSLRAEGDVVEDEIESEPEDEDIEEKNDKAAQSPETSQEMHSTALNRSRQVQVEKSPLDKKAQRKGNELASSSGSRIPATVNMELTKTDDYEDCKSSAPKSSVDFPASQDETGGMLIDQEDFESEDDQYASAEENANSPLARDPMRSSPPLPRSARIQSSSAVPITPRGSVYNTPSRHTAQQSSPSHQIPNSNRVRKVSQVSPGCAEIQAPDILSSPSLPSASRRAPTPKVNKASTTMTLSNQKLRLVAQIQQEESSIKDTKEMARALRHATLATLTPQSGPQNFGNSDREAEHFKLSNDVHVPGKPVSSQASTSRIVKNDSTFTQDYYERFKAAYPQYCASRRTFTWAVVYVEWLREQKHSLLKSLIDSFIVIVSLDYLKHVEERQRAGKVPLKGWQFFDEMDPPAHEFSQRIIVPENLGSVLQSLDQKVVTECRKLFQTNLTPSQTLPPKSSVGVGSQFASAVTPDLGAELDTRRKRKFESSGVIHENDHERMSCSPPAKRPSPPRQRKGDPEVFVTPAPLKSHPQAQVPRTSSLPQSFKKPSPSLLAKPKSPHVPNTTKSTTKTTTKVSEWVDKIPSTYNQEKATCSSSISLPGNAHTKTLKRKTSVPSEDHTPGSTRKKASIYDDIPKLLEMVKRIKREGGVSSRSSTPNAWGGSSANLKATQEVSDEEDPWSI</sequence>
<feature type="region of interest" description="Disordered" evidence="1">
    <location>
        <begin position="239"/>
        <end position="320"/>
    </location>
</feature>
<evidence type="ECO:0000256" key="1">
    <source>
        <dbReference type="SAM" id="MobiDB-lite"/>
    </source>
</evidence>
<dbReference type="Proteomes" id="UP000696280">
    <property type="component" value="Unassembled WGS sequence"/>
</dbReference>
<evidence type="ECO:0008006" key="4">
    <source>
        <dbReference type="Google" id="ProtNLM"/>
    </source>
</evidence>
<feature type="compositionally biased region" description="Acidic residues" evidence="1">
    <location>
        <begin position="639"/>
        <end position="649"/>
    </location>
</feature>
<dbReference type="EMBL" id="CAJVRL010000006">
    <property type="protein sequence ID" value="CAG8949454.1"/>
    <property type="molecule type" value="Genomic_DNA"/>
</dbReference>
<feature type="compositionally biased region" description="Acidic residues" evidence="1">
    <location>
        <begin position="529"/>
        <end position="546"/>
    </location>
</feature>
<feature type="compositionally biased region" description="Polar residues" evidence="1">
    <location>
        <begin position="399"/>
        <end position="409"/>
    </location>
</feature>
<name>A0A9N9KKM6_9HELO</name>
<feature type="compositionally biased region" description="Polar residues" evidence="1">
    <location>
        <begin position="554"/>
        <end position="574"/>
    </location>
</feature>
<feature type="compositionally biased region" description="Polar residues" evidence="1">
    <location>
        <begin position="138"/>
        <end position="174"/>
    </location>
</feature>
<feature type="region of interest" description="Disordered" evidence="1">
    <location>
        <begin position="994"/>
        <end position="1090"/>
    </location>
</feature>
<feature type="compositionally biased region" description="Low complexity" evidence="1">
    <location>
        <begin position="1081"/>
        <end position="1090"/>
    </location>
</feature>
<organism evidence="2 3">
    <name type="scientific">Hymenoscyphus fraxineus</name>
    <dbReference type="NCBI Taxonomy" id="746836"/>
    <lineage>
        <taxon>Eukaryota</taxon>
        <taxon>Fungi</taxon>
        <taxon>Dikarya</taxon>
        <taxon>Ascomycota</taxon>
        <taxon>Pezizomycotina</taxon>
        <taxon>Leotiomycetes</taxon>
        <taxon>Helotiales</taxon>
        <taxon>Helotiaceae</taxon>
        <taxon>Hymenoscyphus</taxon>
    </lineage>
</organism>
<accession>A0A9N9KKM6</accession>
<feature type="compositionally biased region" description="Low complexity" evidence="1">
    <location>
        <begin position="735"/>
        <end position="747"/>
    </location>
</feature>
<feature type="compositionally biased region" description="Polar residues" evidence="1">
    <location>
        <begin position="692"/>
        <end position="714"/>
    </location>
</feature>
<feature type="compositionally biased region" description="Polar residues" evidence="1">
    <location>
        <begin position="496"/>
        <end position="513"/>
    </location>
</feature>
<evidence type="ECO:0000313" key="3">
    <source>
        <dbReference type="Proteomes" id="UP000696280"/>
    </source>
</evidence>
<feature type="region of interest" description="Disordered" evidence="1">
    <location>
        <begin position="382"/>
        <end position="756"/>
    </location>
</feature>
<feature type="compositionally biased region" description="Low complexity" evidence="1">
    <location>
        <begin position="1061"/>
        <end position="1073"/>
    </location>
</feature>
<reference evidence="2" key="1">
    <citation type="submission" date="2021-07" db="EMBL/GenBank/DDBJ databases">
        <authorList>
            <person name="Durling M."/>
        </authorList>
    </citation>
    <scope>NUCLEOTIDE SEQUENCE</scope>
</reference>
<feature type="compositionally biased region" description="Polar residues" evidence="1">
    <location>
        <begin position="1168"/>
        <end position="1189"/>
    </location>
</feature>
<feature type="compositionally biased region" description="Basic and acidic residues" evidence="1">
    <location>
        <begin position="607"/>
        <end position="616"/>
    </location>
</feature>